<dbReference type="RefSeq" id="WP_343331843.1">
    <property type="nucleotide sequence ID" value="NZ_JAPOHD010000007.1"/>
</dbReference>
<evidence type="ECO:0000259" key="8">
    <source>
        <dbReference type="Pfam" id="PF02687"/>
    </source>
</evidence>
<keyword evidence="4 7" id="KW-0812">Transmembrane</keyword>
<protein>
    <submittedName>
        <fullName evidence="9">FtsX-like permease family protein</fullName>
    </submittedName>
</protein>
<feature type="transmembrane region" description="Helical" evidence="7">
    <location>
        <begin position="435"/>
        <end position="454"/>
    </location>
</feature>
<name>A0A9X3J5J5_9BACT</name>
<evidence type="ECO:0000256" key="5">
    <source>
        <dbReference type="ARBA" id="ARBA00022989"/>
    </source>
</evidence>
<keyword evidence="5 7" id="KW-1133">Transmembrane helix</keyword>
<comment type="caution">
    <text evidence="9">The sequence shown here is derived from an EMBL/GenBank/DDBJ whole genome shotgun (WGS) entry which is preliminary data.</text>
</comment>
<feature type="domain" description="ABC3 transporter permease C-terminal" evidence="8">
    <location>
        <begin position="330"/>
        <end position="460"/>
    </location>
</feature>
<sequence>MKKIIQMAWRNIWRNRRRTIITAASIFFALFFAIIMRSFQLGTYGHMIHQVIESYSGYLQLQSPDYFDEPGLDNAFEYDQDLLNRINSNPGVKIAVPRVESFALASIGAKTKGVLVNGIDVEKEAELSNPQKNLVHYRFLSAVMDAVYAIPELTEDQKTNLKMYENASFSSLDKIGMNCGISDETILQKIGELTAFNGSYLQASDEGVLVSDRLSKFMQLNIGDTLVLMGTGYHGASAAGLFPVRGIIKIPSPELDNKLVYMSLPRAQEFFGMENMLTTLAINLNDKSTMSEVQQELTNQLDKNAYVVKNWQEFNPVLKQSIEGDNAGGIVFAAILYVIVFFGIFGTVLMMIAERKREFGVLIAIGMKKRLLMSIVLIEMFFIGTLGTVVGMLIVSPLIYLGNKFPIRLTGETAKMYEDMGYEAVMPMATFDAYFWWQAMIVLLMVVVASYFPLKSIRKLKVIKALRA</sequence>
<evidence type="ECO:0000313" key="10">
    <source>
        <dbReference type="Proteomes" id="UP001145087"/>
    </source>
</evidence>
<evidence type="ECO:0000256" key="7">
    <source>
        <dbReference type="SAM" id="Phobius"/>
    </source>
</evidence>
<dbReference type="Pfam" id="PF02687">
    <property type="entry name" value="FtsX"/>
    <property type="match status" value="1"/>
</dbReference>
<dbReference type="PANTHER" id="PTHR30489:SF0">
    <property type="entry name" value="LIPOPROTEIN-RELEASING SYSTEM TRANSMEMBRANE PROTEIN LOLE"/>
    <property type="match status" value="1"/>
</dbReference>
<dbReference type="AlphaFoldDB" id="A0A9X3J5J5"/>
<gene>
    <name evidence="9" type="ORF">OU798_04085</name>
</gene>
<organism evidence="9 10">
    <name type="scientific">Draconibacterium aestuarii</name>
    <dbReference type="NCBI Taxonomy" id="2998507"/>
    <lineage>
        <taxon>Bacteria</taxon>
        <taxon>Pseudomonadati</taxon>
        <taxon>Bacteroidota</taxon>
        <taxon>Bacteroidia</taxon>
        <taxon>Marinilabiliales</taxon>
        <taxon>Prolixibacteraceae</taxon>
        <taxon>Draconibacterium</taxon>
    </lineage>
</organism>
<evidence type="ECO:0000256" key="6">
    <source>
        <dbReference type="ARBA" id="ARBA00023136"/>
    </source>
</evidence>
<keyword evidence="3" id="KW-1003">Cell membrane</keyword>
<keyword evidence="10" id="KW-1185">Reference proteome</keyword>
<dbReference type="InterPro" id="IPR051447">
    <property type="entry name" value="Lipoprotein-release_system"/>
</dbReference>
<dbReference type="GO" id="GO:0098797">
    <property type="term" value="C:plasma membrane protein complex"/>
    <property type="evidence" value="ECO:0007669"/>
    <property type="project" value="TreeGrafter"/>
</dbReference>
<dbReference type="InterPro" id="IPR003838">
    <property type="entry name" value="ABC3_permease_C"/>
</dbReference>
<feature type="transmembrane region" description="Helical" evidence="7">
    <location>
        <begin position="20"/>
        <end position="39"/>
    </location>
</feature>
<dbReference type="Proteomes" id="UP001145087">
    <property type="component" value="Unassembled WGS sequence"/>
</dbReference>
<dbReference type="GO" id="GO:0044874">
    <property type="term" value="P:lipoprotein localization to outer membrane"/>
    <property type="evidence" value="ECO:0007669"/>
    <property type="project" value="TreeGrafter"/>
</dbReference>
<evidence type="ECO:0000256" key="2">
    <source>
        <dbReference type="ARBA" id="ARBA00005236"/>
    </source>
</evidence>
<feature type="transmembrane region" description="Helical" evidence="7">
    <location>
        <begin position="327"/>
        <end position="350"/>
    </location>
</feature>
<accession>A0A9X3J5J5</accession>
<evidence type="ECO:0000256" key="1">
    <source>
        <dbReference type="ARBA" id="ARBA00004651"/>
    </source>
</evidence>
<proteinExistence type="inferred from homology"/>
<comment type="similarity">
    <text evidence="2">Belongs to the ABC-4 integral membrane protein family. LolC/E subfamily.</text>
</comment>
<dbReference type="EMBL" id="JAPOHD010000007">
    <property type="protein sequence ID" value="MCY1719506.1"/>
    <property type="molecule type" value="Genomic_DNA"/>
</dbReference>
<evidence type="ECO:0000256" key="4">
    <source>
        <dbReference type="ARBA" id="ARBA00022692"/>
    </source>
</evidence>
<keyword evidence="6 7" id="KW-0472">Membrane</keyword>
<reference evidence="9" key="1">
    <citation type="submission" date="2022-11" db="EMBL/GenBank/DDBJ databases">
        <title>Marilongibacter aestuarii gen. nov., sp. nov., isolated from tidal flat sediment.</title>
        <authorList>
            <person name="Jiayan W."/>
        </authorList>
    </citation>
    <scope>NUCLEOTIDE SEQUENCE</scope>
    <source>
        <strain evidence="9">Z1-6</strain>
    </source>
</reference>
<evidence type="ECO:0000313" key="9">
    <source>
        <dbReference type="EMBL" id="MCY1719506.1"/>
    </source>
</evidence>
<feature type="transmembrane region" description="Helical" evidence="7">
    <location>
        <begin position="371"/>
        <end position="400"/>
    </location>
</feature>
<dbReference type="PANTHER" id="PTHR30489">
    <property type="entry name" value="LIPOPROTEIN-RELEASING SYSTEM TRANSMEMBRANE PROTEIN LOLE"/>
    <property type="match status" value="1"/>
</dbReference>
<evidence type="ECO:0000256" key="3">
    <source>
        <dbReference type="ARBA" id="ARBA00022475"/>
    </source>
</evidence>
<comment type="subcellular location">
    <subcellularLocation>
        <location evidence="1">Cell membrane</location>
        <topology evidence="1">Multi-pass membrane protein</topology>
    </subcellularLocation>
</comment>